<evidence type="ECO:0000313" key="1">
    <source>
        <dbReference type="EMBL" id="WFD10071.1"/>
    </source>
</evidence>
<dbReference type="RefSeq" id="WP_277732048.1">
    <property type="nucleotide sequence ID" value="NZ_CP120733.1"/>
</dbReference>
<organism evidence="1 2">
    <name type="scientific">Tepidibacter hydrothermalis</name>
    <dbReference type="NCBI Taxonomy" id="3036126"/>
    <lineage>
        <taxon>Bacteria</taxon>
        <taxon>Bacillati</taxon>
        <taxon>Bacillota</taxon>
        <taxon>Clostridia</taxon>
        <taxon>Peptostreptococcales</taxon>
        <taxon>Peptostreptococcaceae</taxon>
        <taxon>Tepidibacter</taxon>
    </lineage>
</organism>
<keyword evidence="2" id="KW-1185">Reference proteome</keyword>
<sequence length="68" mass="8134">MKKKIECLRCNEEMKYLKQYRFDSQDNNRGLLGSLFDVEEHLILDVYVCPKCRHTEFLYAGKAGWLDM</sequence>
<dbReference type="EMBL" id="CP120733">
    <property type="protein sequence ID" value="WFD10071.1"/>
    <property type="molecule type" value="Genomic_DNA"/>
</dbReference>
<evidence type="ECO:0000313" key="2">
    <source>
        <dbReference type="Proteomes" id="UP001222800"/>
    </source>
</evidence>
<gene>
    <name evidence="1" type="ORF">P4S50_17095</name>
</gene>
<reference evidence="1 2" key="1">
    <citation type="submission" date="2023-03" db="EMBL/GenBank/DDBJ databases">
        <title>Complete genome sequence of Tepidibacter sp. SWIR-1, isolated from a deep-sea hydrothermal vent.</title>
        <authorList>
            <person name="Li X."/>
        </authorList>
    </citation>
    <scope>NUCLEOTIDE SEQUENCE [LARGE SCALE GENOMIC DNA]</scope>
    <source>
        <strain evidence="1 2">SWIR-1</strain>
    </source>
</reference>
<protein>
    <submittedName>
        <fullName evidence="1">Uncharacterized protein</fullName>
    </submittedName>
</protein>
<name>A0ABY8EAU2_9FIRM</name>
<dbReference type="Proteomes" id="UP001222800">
    <property type="component" value="Chromosome"/>
</dbReference>
<accession>A0ABY8EAU2</accession>
<proteinExistence type="predicted"/>